<dbReference type="Proteomes" id="UP001163603">
    <property type="component" value="Chromosome 5"/>
</dbReference>
<name>A0ACC0YSW6_9ROSI</name>
<dbReference type="EMBL" id="CM047740">
    <property type="protein sequence ID" value="KAJ0040637.1"/>
    <property type="molecule type" value="Genomic_DNA"/>
</dbReference>
<evidence type="ECO:0000313" key="2">
    <source>
        <dbReference type="Proteomes" id="UP001163603"/>
    </source>
</evidence>
<organism evidence="1 2">
    <name type="scientific">Pistacia integerrima</name>
    <dbReference type="NCBI Taxonomy" id="434235"/>
    <lineage>
        <taxon>Eukaryota</taxon>
        <taxon>Viridiplantae</taxon>
        <taxon>Streptophyta</taxon>
        <taxon>Embryophyta</taxon>
        <taxon>Tracheophyta</taxon>
        <taxon>Spermatophyta</taxon>
        <taxon>Magnoliopsida</taxon>
        <taxon>eudicotyledons</taxon>
        <taxon>Gunneridae</taxon>
        <taxon>Pentapetalae</taxon>
        <taxon>rosids</taxon>
        <taxon>malvids</taxon>
        <taxon>Sapindales</taxon>
        <taxon>Anacardiaceae</taxon>
        <taxon>Pistacia</taxon>
    </lineage>
</organism>
<gene>
    <name evidence="1" type="ORF">Pint_28662</name>
</gene>
<accession>A0ACC0YSW6</accession>
<evidence type="ECO:0000313" key="1">
    <source>
        <dbReference type="EMBL" id="KAJ0040637.1"/>
    </source>
</evidence>
<reference evidence="2" key="1">
    <citation type="journal article" date="2023" name="G3 (Bethesda)">
        <title>Genome assembly and association tests identify interacting loci associated with vigor, precocity, and sex in interspecific pistachio rootstocks.</title>
        <authorList>
            <person name="Palmer W."/>
            <person name="Jacygrad E."/>
            <person name="Sagayaradj S."/>
            <person name="Cavanaugh K."/>
            <person name="Han R."/>
            <person name="Bertier L."/>
            <person name="Beede B."/>
            <person name="Kafkas S."/>
            <person name="Golino D."/>
            <person name="Preece J."/>
            <person name="Michelmore R."/>
        </authorList>
    </citation>
    <scope>NUCLEOTIDE SEQUENCE [LARGE SCALE GENOMIC DNA]</scope>
</reference>
<proteinExistence type="predicted"/>
<comment type="caution">
    <text evidence="1">The sequence shown here is derived from an EMBL/GenBank/DDBJ whole genome shotgun (WGS) entry which is preliminary data.</text>
</comment>
<keyword evidence="2" id="KW-1185">Reference proteome</keyword>
<protein>
    <submittedName>
        <fullName evidence="1">Uncharacterized protein</fullName>
    </submittedName>
</protein>
<sequence length="59" mass="6886">MEKLLLKNLHLYHFPYNSWIFSIKPNNNPQSEVEGAAAAYGPWHMAARRWRRGDGRCEG</sequence>